<evidence type="ECO:0000259" key="8">
    <source>
        <dbReference type="Pfam" id="PF04116"/>
    </source>
</evidence>
<dbReference type="AlphaFoldDB" id="A0A0B1ZIN2"/>
<evidence type="ECO:0000256" key="2">
    <source>
        <dbReference type="ARBA" id="ARBA00022692"/>
    </source>
</evidence>
<organism evidence="9 10">
    <name type="scientific">Novosphingobium malaysiense</name>
    <dbReference type="NCBI Taxonomy" id="1348853"/>
    <lineage>
        <taxon>Bacteria</taxon>
        <taxon>Pseudomonadati</taxon>
        <taxon>Pseudomonadota</taxon>
        <taxon>Alphaproteobacteria</taxon>
        <taxon>Sphingomonadales</taxon>
        <taxon>Sphingomonadaceae</taxon>
        <taxon>Novosphingobium</taxon>
    </lineage>
</organism>
<feature type="transmembrane region" description="Helical" evidence="7">
    <location>
        <begin position="34"/>
        <end position="62"/>
    </location>
</feature>
<dbReference type="InterPro" id="IPR006694">
    <property type="entry name" value="Fatty_acid_hydroxylase"/>
</dbReference>
<keyword evidence="5" id="KW-0443">Lipid metabolism</keyword>
<name>A0A0B1ZIN2_9SPHN</name>
<keyword evidence="4" id="KW-0560">Oxidoreductase</keyword>
<dbReference type="OrthoDB" id="9770329at2"/>
<dbReference type="GO" id="GO:0050479">
    <property type="term" value="F:glyceryl-ether monooxygenase activity"/>
    <property type="evidence" value="ECO:0007669"/>
    <property type="project" value="TreeGrafter"/>
</dbReference>
<proteinExistence type="predicted"/>
<feature type="domain" description="Fatty acid hydroxylase" evidence="8">
    <location>
        <begin position="80"/>
        <end position="231"/>
    </location>
</feature>
<dbReference type="EMBL" id="JTDI01000008">
    <property type="protein sequence ID" value="KHK89187.1"/>
    <property type="molecule type" value="Genomic_DNA"/>
</dbReference>
<comment type="caution">
    <text evidence="9">The sequence shown here is derived from an EMBL/GenBank/DDBJ whole genome shotgun (WGS) entry which is preliminary data.</text>
</comment>
<dbReference type="RefSeq" id="WP_039289866.1">
    <property type="nucleotide sequence ID" value="NZ_JTDI01000008.1"/>
</dbReference>
<dbReference type="STRING" id="1348853.LK12_21965"/>
<keyword evidence="2 7" id="KW-0812">Transmembrane</keyword>
<comment type="subcellular location">
    <subcellularLocation>
        <location evidence="1">Endomembrane system</location>
        <topology evidence="1">Multi-pass membrane protein</topology>
    </subcellularLocation>
</comment>
<feature type="transmembrane region" description="Helical" evidence="7">
    <location>
        <begin position="74"/>
        <end position="92"/>
    </location>
</feature>
<dbReference type="Pfam" id="PF04116">
    <property type="entry name" value="FA_hydroxylase"/>
    <property type="match status" value="1"/>
</dbReference>
<evidence type="ECO:0000256" key="5">
    <source>
        <dbReference type="ARBA" id="ARBA00023098"/>
    </source>
</evidence>
<accession>A0A0B1ZIN2</accession>
<evidence type="ECO:0000256" key="3">
    <source>
        <dbReference type="ARBA" id="ARBA00022989"/>
    </source>
</evidence>
<keyword evidence="3 7" id="KW-1133">Transmembrane helix</keyword>
<keyword evidence="10" id="KW-1185">Reference proteome</keyword>
<dbReference type="PANTHER" id="PTHR21624">
    <property type="entry name" value="STEROL DESATURASE-RELATED PROTEIN"/>
    <property type="match status" value="1"/>
</dbReference>
<dbReference type="InterPro" id="IPR051689">
    <property type="entry name" value="Sterol_desaturase/TMEM195"/>
</dbReference>
<evidence type="ECO:0000313" key="9">
    <source>
        <dbReference type="EMBL" id="KHK89187.1"/>
    </source>
</evidence>
<dbReference type="Proteomes" id="UP000031057">
    <property type="component" value="Unassembled WGS sequence"/>
</dbReference>
<gene>
    <name evidence="9" type="ORF">LK12_21965</name>
</gene>
<keyword evidence="6 7" id="KW-0472">Membrane</keyword>
<dbReference type="GO" id="GO:0005506">
    <property type="term" value="F:iron ion binding"/>
    <property type="evidence" value="ECO:0007669"/>
    <property type="project" value="InterPro"/>
</dbReference>
<evidence type="ECO:0000256" key="1">
    <source>
        <dbReference type="ARBA" id="ARBA00004127"/>
    </source>
</evidence>
<dbReference type="GO" id="GO:0008610">
    <property type="term" value="P:lipid biosynthetic process"/>
    <property type="evidence" value="ECO:0007669"/>
    <property type="project" value="InterPro"/>
</dbReference>
<dbReference type="GO" id="GO:0006643">
    <property type="term" value="P:membrane lipid metabolic process"/>
    <property type="evidence" value="ECO:0007669"/>
    <property type="project" value="TreeGrafter"/>
</dbReference>
<reference evidence="9 10" key="1">
    <citation type="submission" date="2014-10" db="EMBL/GenBank/DDBJ databases">
        <title>Genome sequence of Novosphingobium malaysiense MUSC 273(T).</title>
        <authorList>
            <person name="Lee L.-H."/>
        </authorList>
    </citation>
    <scope>NUCLEOTIDE SEQUENCE [LARGE SCALE GENOMIC DNA]</scope>
    <source>
        <strain evidence="9 10">MUSC 273</strain>
    </source>
</reference>
<protein>
    <recommendedName>
        <fullName evidence="8">Fatty acid hydroxylase domain-containing protein</fullName>
    </recommendedName>
</protein>
<dbReference type="GO" id="GO:0012505">
    <property type="term" value="C:endomembrane system"/>
    <property type="evidence" value="ECO:0007669"/>
    <property type="project" value="UniProtKB-SubCell"/>
</dbReference>
<evidence type="ECO:0000256" key="4">
    <source>
        <dbReference type="ARBA" id="ARBA00023002"/>
    </source>
</evidence>
<feature type="transmembrane region" description="Helical" evidence="7">
    <location>
        <begin position="6"/>
        <end position="22"/>
    </location>
</feature>
<dbReference type="PANTHER" id="PTHR21624:SF1">
    <property type="entry name" value="ALKYLGLYCEROL MONOOXYGENASE"/>
    <property type="match status" value="1"/>
</dbReference>
<evidence type="ECO:0000256" key="7">
    <source>
        <dbReference type="SAM" id="Phobius"/>
    </source>
</evidence>
<evidence type="ECO:0000313" key="10">
    <source>
        <dbReference type="Proteomes" id="UP000031057"/>
    </source>
</evidence>
<evidence type="ECO:0000256" key="6">
    <source>
        <dbReference type="ARBA" id="ARBA00023136"/>
    </source>
</evidence>
<dbReference type="GO" id="GO:0016020">
    <property type="term" value="C:membrane"/>
    <property type="evidence" value="ECO:0007669"/>
    <property type="project" value="GOC"/>
</dbReference>
<feature type="transmembrane region" description="Helical" evidence="7">
    <location>
        <begin position="120"/>
        <end position="143"/>
    </location>
</feature>
<sequence length="283" mass="31923">MPHAEYLYAATLVILVLEIVMGRHRGLYDRHTSLVTAGCMVASATMRPLSAILIAFVAALLLPKWQGALEGTSLLIAYPVLFVLTEFCFYWAHRWAHEAKKHPRLEWFWKLHRTHHSAKFLNVGVTIRVNAFWSFVVPTSWIIGTATYLGLGQAAGLTLVTIYLWNLITHAHFRWDDAVRSHRVFGPAFRALEHVLVSPGIHHTHHGYGKDGAAFRNFAVTLSALDWMFGTLHIPEGRPWKYGIPGPNPHWAEEVLYPLVRIRDQGRKPDAAAGIRSSEQLAS</sequence>
<feature type="transmembrane region" description="Helical" evidence="7">
    <location>
        <begin position="149"/>
        <end position="168"/>
    </location>
</feature>